<sequence>MIIGFGNNVVSSLAADITASQTTIQVMPGVGAMAPLRDLTAKFAIAAGECLQKVQDCGLIFDRLADTVRIGQPDLCGRAFVIKRDGRRASPRGKPP</sequence>
<dbReference type="AlphaFoldDB" id="A0A8E5IMD8"/>
<dbReference type="RefSeq" id="WP_219827694.1">
    <property type="nucleotide sequence ID" value="NZ_CP043765.1"/>
</dbReference>
<organism evidence="1">
    <name type="scientific">Salmonella enterica subsp. enterica serovar Dessau</name>
    <dbReference type="NCBI Taxonomy" id="2564349"/>
    <lineage>
        <taxon>Bacteria</taxon>
        <taxon>Pseudomonadati</taxon>
        <taxon>Pseudomonadota</taxon>
        <taxon>Gammaproteobacteria</taxon>
        <taxon>Enterobacterales</taxon>
        <taxon>Enterobacteriaceae</taxon>
        <taxon>Salmonella</taxon>
    </lineage>
</organism>
<dbReference type="EMBL" id="CP043765">
    <property type="protein sequence ID" value="QUS46997.1"/>
    <property type="molecule type" value="Genomic_DNA"/>
</dbReference>
<name>A0A8E5IMD8_SALET</name>
<gene>
    <name evidence="1" type="ORF">F1331_24180</name>
</gene>
<reference evidence="1" key="1">
    <citation type="submission" date="2019-09" db="EMBL/GenBank/DDBJ databases">
        <title>Characterization of Mobilized Colistin Resistance Gene mcr-9 Carrying Colisitin Resistant Salmonella enterica serotype Senftenberg ST14.</title>
        <authorList>
            <person name="Cha M.-H."/>
            <person name="Woo G.-J."/>
        </authorList>
    </citation>
    <scope>NUCLEOTIDE SEQUENCE</scope>
    <source>
        <strain evidence="1">KUFSE-SAL0043</strain>
    </source>
</reference>
<accession>A0A8E5IMD8</accession>
<protein>
    <submittedName>
        <fullName evidence="1">Uncharacterized protein</fullName>
    </submittedName>
</protein>
<evidence type="ECO:0000313" key="1">
    <source>
        <dbReference type="EMBL" id="QUS46997.1"/>
    </source>
</evidence>
<proteinExistence type="predicted"/>